<dbReference type="RefSeq" id="WP_106089876.1">
    <property type="nucleotide sequence ID" value="NZ_PVNL01000054.1"/>
</dbReference>
<name>A0A2S9YQY9_9BACT</name>
<dbReference type="AlphaFoldDB" id="A0A2S9YQY9"/>
<dbReference type="OrthoDB" id="5531262at2"/>
<comment type="caution">
    <text evidence="2">The sequence shown here is derived from an EMBL/GenBank/DDBJ whole genome shotgun (WGS) entry which is preliminary data.</text>
</comment>
<proteinExistence type="predicted"/>
<organism evidence="2 3">
    <name type="scientific">Enhygromyxa salina</name>
    <dbReference type="NCBI Taxonomy" id="215803"/>
    <lineage>
        <taxon>Bacteria</taxon>
        <taxon>Pseudomonadati</taxon>
        <taxon>Myxococcota</taxon>
        <taxon>Polyangia</taxon>
        <taxon>Nannocystales</taxon>
        <taxon>Nannocystaceae</taxon>
        <taxon>Enhygromyxa</taxon>
    </lineage>
</organism>
<accession>A0A2S9YQY9</accession>
<gene>
    <name evidence="2" type="ORF">ENSA7_28650</name>
</gene>
<protein>
    <submittedName>
        <fullName evidence="2">Uncharacterized protein</fullName>
    </submittedName>
</protein>
<feature type="signal peptide" evidence="1">
    <location>
        <begin position="1"/>
        <end position="22"/>
    </location>
</feature>
<evidence type="ECO:0000313" key="2">
    <source>
        <dbReference type="EMBL" id="PRQ07472.1"/>
    </source>
</evidence>
<feature type="chain" id="PRO_5015584582" evidence="1">
    <location>
        <begin position="23"/>
        <end position="157"/>
    </location>
</feature>
<keyword evidence="1" id="KW-0732">Signal</keyword>
<sequence>MHRTVLTLLALALIAIPLTADAEYRHLCTSVPGACEYSPAVVPKLLADVCYSPASSVITLKGTAPCPSGTNTYTVIYGEVVDPQTGAVDAYVPLDDACAAGRCVDYVPHDDPQEYPMCCENGGPCWPGGGCGGIHYWCHDGVCNEDGTVTCYNAELV</sequence>
<evidence type="ECO:0000313" key="3">
    <source>
        <dbReference type="Proteomes" id="UP000238823"/>
    </source>
</evidence>
<reference evidence="2 3" key="1">
    <citation type="submission" date="2018-03" db="EMBL/GenBank/DDBJ databases">
        <title>Draft Genome Sequences of the Obligatory Marine Myxobacteria Enhygromyxa salina SWB007.</title>
        <authorList>
            <person name="Poehlein A."/>
            <person name="Moghaddam J.A."/>
            <person name="Harms H."/>
            <person name="Alanjari M."/>
            <person name="Koenig G.M."/>
            <person name="Daniel R."/>
            <person name="Schaeberle T.F."/>
        </authorList>
    </citation>
    <scope>NUCLEOTIDE SEQUENCE [LARGE SCALE GENOMIC DNA]</scope>
    <source>
        <strain evidence="2 3">SWB007</strain>
    </source>
</reference>
<dbReference type="EMBL" id="PVNL01000054">
    <property type="protein sequence ID" value="PRQ07472.1"/>
    <property type="molecule type" value="Genomic_DNA"/>
</dbReference>
<dbReference type="Proteomes" id="UP000238823">
    <property type="component" value="Unassembled WGS sequence"/>
</dbReference>
<evidence type="ECO:0000256" key="1">
    <source>
        <dbReference type="SAM" id="SignalP"/>
    </source>
</evidence>